<organism evidence="8 9">
    <name type="scientific">Parachaetomium inaequale</name>
    <dbReference type="NCBI Taxonomy" id="2588326"/>
    <lineage>
        <taxon>Eukaryota</taxon>
        <taxon>Fungi</taxon>
        <taxon>Dikarya</taxon>
        <taxon>Ascomycota</taxon>
        <taxon>Pezizomycotina</taxon>
        <taxon>Sordariomycetes</taxon>
        <taxon>Sordariomycetidae</taxon>
        <taxon>Sordariales</taxon>
        <taxon>Chaetomiaceae</taxon>
        <taxon>Parachaetomium</taxon>
    </lineage>
</organism>
<comment type="subcellular location">
    <subcellularLocation>
        <location evidence="1">Membrane</location>
        <topology evidence="1">Multi-pass membrane protein</topology>
    </subcellularLocation>
</comment>
<dbReference type="AlphaFoldDB" id="A0AAN6PP71"/>
<evidence type="ECO:0000256" key="7">
    <source>
        <dbReference type="SAM" id="Phobius"/>
    </source>
</evidence>
<feature type="transmembrane region" description="Helical" evidence="7">
    <location>
        <begin position="453"/>
        <end position="475"/>
    </location>
</feature>
<evidence type="ECO:0000256" key="4">
    <source>
        <dbReference type="ARBA" id="ARBA00022970"/>
    </source>
</evidence>
<dbReference type="EMBL" id="MU854319">
    <property type="protein sequence ID" value="KAK4044367.1"/>
    <property type="molecule type" value="Genomic_DNA"/>
</dbReference>
<sequence>MASAGKEKTLFISEIPLGVASGDTTPTFPSSDDVTIDDADKKLEAMGYTPREFSTWSSFSFAMSICGIYGSLMSTWIYGLQAGGAAAIMWSWIIGGAGAWALAMSLAELSSAYPSAGAMYSVLKFLAPEDQGPLLCWMSGYLTLAGVIAGTASTEYAASQMLLAAVSIASDFSYVPTTAHVFAVMALLSIVHASINSLPTRWLTRLTSGYVVLHMSVLLAACICLLVQTKEKHSIAYAFTDFQPSSGWTPPGFAFLFGCLTPAWIMTNADSTARIAEEAKDPARVVPRAIAYATTFTYLIGLVFNLVLVLCMGDPLALVNTPSGQPVAQLFFNAMGRAPAVFFTLAGFAVMNLVAIPGLQSGSRTIYAFARDDLIPLSRVWRRISPRSNTPVAAVWLFAGLDVAVNLLGLVSDTAISAVFNVCTVALNTSYMLPIVCKVVYGRFERGPWHLGRWSFAVNLVSVVWNVFVSVIFFLPTNMPVTRENMNYAIVVFVFVLLFSNGFWYAHGRHFYTGPGTQSRKNSQTTV</sequence>
<evidence type="ECO:0000313" key="9">
    <source>
        <dbReference type="Proteomes" id="UP001303115"/>
    </source>
</evidence>
<keyword evidence="2" id="KW-0813">Transport</keyword>
<proteinExistence type="predicted"/>
<comment type="caution">
    <text evidence="8">The sequence shown here is derived from an EMBL/GenBank/DDBJ whole genome shotgun (WGS) entry which is preliminary data.</text>
</comment>
<keyword evidence="4" id="KW-0029">Amino-acid transport</keyword>
<dbReference type="Pfam" id="PF13520">
    <property type="entry name" value="AA_permease_2"/>
    <property type="match status" value="1"/>
</dbReference>
<dbReference type="GO" id="GO:0006865">
    <property type="term" value="P:amino acid transport"/>
    <property type="evidence" value="ECO:0007669"/>
    <property type="project" value="UniProtKB-KW"/>
</dbReference>
<feature type="transmembrane region" description="Helical" evidence="7">
    <location>
        <begin position="172"/>
        <end position="195"/>
    </location>
</feature>
<evidence type="ECO:0000256" key="2">
    <source>
        <dbReference type="ARBA" id="ARBA00022448"/>
    </source>
</evidence>
<keyword evidence="6 7" id="KW-0472">Membrane</keyword>
<feature type="transmembrane region" description="Helical" evidence="7">
    <location>
        <begin position="90"/>
        <end position="113"/>
    </location>
</feature>
<dbReference type="InterPro" id="IPR004756">
    <property type="entry name" value="AA_permease"/>
</dbReference>
<feature type="transmembrane region" description="Helical" evidence="7">
    <location>
        <begin position="289"/>
        <end position="310"/>
    </location>
</feature>
<dbReference type="InterPro" id="IPR002293">
    <property type="entry name" value="AA/rel_permease1"/>
</dbReference>
<gene>
    <name evidence="8" type="ORF">C8A01DRAFT_42803</name>
</gene>
<reference evidence="9" key="1">
    <citation type="journal article" date="2023" name="Mol. Phylogenet. Evol.">
        <title>Genome-scale phylogeny and comparative genomics of the fungal order Sordariales.</title>
        <authorList>
            <person name="Hensen N."/>
            <person name="Bonometti L."/>
            <person name="Westerberg I."/>
            <person name="Brannstrom I.O."/>
            <person name="Guillou S."/>
            <person name="Cros-Aarteil S."/>
            <person name="Calhoun S."/>
            <person name="Haridas S."/>
            <person name="Kuo A."/>
            <person name="Mondo S."/>
            <person name="Pangilinan J."/>
            <person name="Riley R."/>
            <person name="LaButti K."/>
            <person name="Andreopoulos B."/>
            <person name="Lipzen A."/>
            <person name="Chen C."/>
            <person name="Yan M."/>
            <person name="Daum C."/>
            <person name="Ng V."/>
            <person name="Clum A."/>
            <person name="Steindorff A."/>
            <person name="Ohm R.A."/>
            <person name="Martin F."/>
            <person name="Silar P."/>
            <person name="Natvig D.O."/>
            <person name="Lalanne C."/>
            <person name="Gautier V."/>
            <person name="Ament-Velasquez S.L."/>
            <person name="Kruys A."/>
            <person name="Hutchinson M.I."/>
            <person name="Powell A.J."/>
            <person name="Barry K."/>
            <person name="Miller A.N."/>
            <person name="Grigoriev I.V."/>
            <person name="Debuchy R."/>
            <person name="Gladieux P."/>
            <person name="Hiltunen Thoren M."/>
            <person name="Johannesson H."/>
        </authorList>
    </citation>
    <scope>NUCLEOTIDE SEQUENCE [LARGE SCALE GENOMIC DNA]</scope>
    <source>
        <strain evidence="9">CBS 284.82</strain>
    </source>
</reference>
<feature type="transmembrane region" description="Helical" evidence="7">
    <location>
        <begin position="56"/>
        <end position="78"/>
    </location>
</feature>
<feature type="transmembrane region" description="Helical" evidence="7">
    <location>
        <begin position="330"/>
        <end position="354"/>
    </location>
</feature>
<feature type="transmembrane region" description="Helical" evidence="7">
    <location>
        <begin position="487"/>
        <end position="506"/>
    </location>
</feature>
<dbReference type="Gene3D" id="1.20.1740.10">
    <property type="entry name" value="Amino acid/polyamine transporter I"/>
    <property type="match status" value="1"/>
</dbReference>
<dbReference type="Proteomes" id="UP001303115">
    <property type="component" value="Unassembled WGS sequence"/>
</dbReference>
<feature type="transmembrane region" description="Helical" evidence="7">
    <location>
        <begin position="207"/>
        <end position="228"/>
    </location>
</feature>
<name>A0AAN6PP71_9PEZI</name>
<dbReference type="PANTHER" id="PTHR45649">
    <property type="entry name" value="AMINO-ACID PERMEASE BAT1"/>
    <property type="match status" value="1"/>
</dbReference>
<dbReference type="InterPro" id="IPR004840">
    <property type="entry name" value="Amino_acid_permease_CS"/>
</dbReference>
<dbReference type="NCBIfam" id="TIGR00907">
    <property type="entry name" value="2A0304"/>
    <property type="match status" value="1"/>
</dbReference>
<dbReference type="PIRSF" id="PIRSF006060">
    <property type="entry name" value="AA_transporter"/>
    <property type="match status" value="1"/>
</dbReference>
<evidence type="ECO:0000256" key="3">
    <source>
        <dbReference type="ARBA" id="ARBA00022692"/>
    </source>
</evidence>
<feature type="transmembrane region" description="Helical" evidence="7">
    <location>
        <begin position="418"/>
        <end position="441"/>
    </location>
</feature>
<evidence type="ECO:0000256" key="5">
    <source>
        <dbReference type="ARBA" id="ARBA00022989"/>
    </source>
</evidence>
<dbReference type="PROSITE" id="PS00218">
    <property type="entry name" value="AMINO_ACID_PERMEASE_1"/>
    <property type="match status" value="1"/>
</dbReference>
<dbReference type="PANTHER" id="PTHR45649:SF9">
    <property type="entry name" value="AMINO-ACID PERMEASE 2"/>
    <property type="match status" value="1"/>
</dbReference>
<protein>
    <submittedName>
        <fullName evidence="8">Amino acid/polyamine transporter I</fullName>
    </submittedName>
</protein>
<evidence type="ECO:0000256" key="1">
    <source>
        <dbReference type="ARBA" id="ARBA00004141"/>
    </source>
</evidence>
<accession>A0AAN6PP71</accession>
<evidence type="ECO:0000256" key="6">
    <source>
        <dbReference type="ARBA" id="ARBA00023136"/>
    </source>
</evidence>
<keyword evidence="5 7" id="KW-1133">Transmembrane helix</keyword>
<dbReference type="GO" id="GO:0022857">
    <property type="term" value="F:transmembrane transporter activity"/>
    <property type="evidence" value="ECO:0007669"/>
    <property type="project" value="InterPro"/>
</dbReference>
<keyword evidence="9" id="KW-1185">Reference proteome</keyword>
<keyword evidence="3 7" id="KW-0812">Transmembrane</keyword>
<feature type="transmembrane region" description="Helical" evidence="7">
    <location>
        <begin position="248"/>
        <end position="269"/>
    </location>
</feature>
<evidence type="ECO:0000313" key="8">
    <source>
        <dbReference type="EMBL" id="KAK4044367.1"/>
    </source>
</evidence>
<dbReference type="GO" id="GO:0016020">
    <property type="term" value="C:membrane"/>
    <property type="evidence" value="ECO:0007669"/>
    <property type="project" value="UniProtKB-SubCell"/>
</dbReference>
<feature type="transmembrane region" description="Helical" evidence="7">
    <location>
        <begin position="134"/>
        <end position="152"/>
    </location>
</feature>
<feature type="transmembrane region" description="Helical" evidence="7">
    <location>
        <begin position="392"/>
        <end position="412"/>
    </location>
</feature>